<evidence type="ECO:0000256" key="2">
    <source>
        <dbReference type="ARBA" id="ARBA00023125"/>
    </source>
</evidence>
<accession>A0A2K2FI51</accession>
<evidence type="ECO:0000259" key="5">
    <source>
        <dbReference type="PROSITE" id="PS51464"/>
    </source>
</evidence>
<keyword evidence="7" id="KW-1185">Reference proteome</keyword>
<organism evidence="6 7">
    <name type="scientific">Clostridium thermosuccinogenes</name>
    <dbReference type="NCBI Taxonomy" id="84032"/>
    <lineage>
        <taxon>Bacteria</taxon>
        <taxon>Bacillati</taxon>
        <taxon>Bacillota</taxon>
        <taxon>Clostridia</taxon>
        <taxon>Eubacteriales</taxon>
        <taxon>Clostridiaceae</taxon>
        <taxon>Clostridium</taxon>
    </lineage>
</organism>
<dbReference type="Gene3D" id="3.40.50.10490">
    <property type="entry name" value="Glucose-6-phosphate isomerase like protein, domain 1"/>
    <property type="match status" value="1"/>
</dbReference>
<name>A0A2K2FI51_9CLOT</name>
<dbReference type="InterPro" id="IPR047640">
    <property type="entry name" value="RpiR-like"/>
</dbReference>
<keyword evidence="3" id="KW-0804">Transcription</keyword>
<dbReference type="PANTHER" id="PTHR30514">
    <property type="entry name" value="GLUCOKINASE"/>
    <property type="match status" value="1"/>
</dbReference>
<dbReference type="SUPFAM" id="SSF53697">
    <property type="entry name" value="SIS domain"/>
    <property type="match status" value="1"/>
</dbReference>
<evidence type="ECO:0000256" key="1">
    <source>
        <dbReference type="ARBA" id="ARBA00023015"/>
    </source>
</evidence>
<dbReference type="InterPro" id="IPR001347">
    <property type="entry name" value="SIS_dom"/>
</dbReference>
<evidence type="ECO:0000256" key="3">
    <source>
        <dbReference type="ARBA" id="ARBA00023163"/>
    </source>
</evidence>
<dbReference type="GO" id="GO:0097367">
    <property type="term" value="F:carbohydrate derivative binding"/>
    <property type="evidence" value="ECO:0007669"/>
    <property type="project" value="InterPro"/>
</dbReference>
<dbReference type="AlphaFoldDB" id="A0A2K2FI51"/>
<dbReference type="EMBL" id="NIOJ01000027">
    <property type="protein sequence ID" value="PNT98465.1"/>
    <property type="molecule type" value="Genomic_DNA"/>
</dbReference>
<dbReference type="PROSITE" id="PS51464">
    <property type="entry name" value="SIS"/>
    <property type="match status" value="1"/>
</dbReference>
<dbReference type="InterPro" id="IPR046348">
    <property type="entry name" value="SIS_dom_sf"/>
</dbReference>
<dbReference type="Gene3D" id="1.10.10.10">
    <property type="entry name" value="Winged helix-like DNA-binding domain superfamily/Winged helix DNA-binding domain"/>
    <property type="match status" value="1"/>
</dbReference>
<dbReference type="SUPFAM" id="SSF46689">
    <property type="entry name" value="Homeodomain-like"/>
    <property type="match status" value="1"/>
</dbReference>
<dbReference type="KEGG" id="cthd:CDO33_11800"/>
<dbReference type="CDD" id="cd05013">
    <property type="entry name" value="SIS_RpiR"/>
    <property type="match status" value="1"/>
</dbReference>
<dbReference type="GO" id="GO:0003677">
    <property type="term" value="F:DNA binding"/>
    <property type="evidence" value="ECO:0007669"/>
    <property type="project" value="UniProtKB-KW"/>
</dbReference>
<reference evidence="6 7" key="1">
    <citation type="submission" date="2017-06" db="EMBL/GenBank/DDBJ databases">
        <title>Investigating the central metabolism of Clostridium thermosuccinogenes.</title>
        <authorList>
            <person name="Koendjbiharie J.G."/>
            <person name="van Kranenburg R."/>
        </authorList>
    </citation>
    <scope>NUCLEOTIDE SEQUENCE [LARGE SCALE GENOMIC DNA]</scope>
    <source>
        <strain evidence="6 7">DSM 5806</strain>
    </source>
</reference>
<dbReference type="RefSeq" id="WP_103081787.1">
    <property type="nucleotide sequence ID" value="NZ_CP021850.1"/>
</dbReference>
<proteinExistence type="predicted"/>
<comment type="caution">
    <text evidence="6">The sequence shown here is derived from an EMBL/GenBank/DDBJ whole genome shotgun (WGS) entry which is preliminary data.</text>
</comment>
<dbReference type="GO" id="GO:0003700">
    <property type="term" value="F:DNA-binding transcription factor activity"/>
    <property type="evidence" value="ECO:0007669"/>
    <property type="project" value="InterPro"/>
</dbReference>
<dbReference type="Pfam" id="PF01418">
    <property type="entry name" value="HTH_6"/>
    <property type="match status" value="1"/>
</dbReference>
<gene>
    <name evidence="6" type="ORF">CDQ84_10965</name>
</gene>
<dbReference type="InterPro" id="IPR035472">
    <property type="entry name" value="RpiR-like_SIS"/>
</dbReference>
<feature type="domain" description="SIS" evidence="5">
    <location>
        <begin position="128"/>
        <end position="268"/>
    </location>
</feature>
<dbReference type="PANTHER" id="PTHR30514:SF1">
    <property type="entry name" value="HTH-TYPE TRANSCRIPTIONAL REGULATOR HEXR-RELATED"/>
    <property type="match status" value="1"/>
</dbReference>
<evidence type="ECO:0000313" key="6">
    <source>
        <dbReference type="EMBL" id="PNT98465.1"/>
    </source>
</evidence>
<dbReference type="InterPro" id="IPR009057">
    <property type="entry name" value="Homeodomain-like_sf"/>
</dbReference>
<dbReference type="PROSITE" id="PS51071">
    <property type="entry name" value="HTH_RPIR"/>
    <property type="match status" value="1"/>
</dbReference>
<dbReference type="Proteomes" id="UP000236151">
    <property type="component" value="Unassembled WGS sequence"/>
</dbReference>
<sequence length="287" mass="31701">MAAIDNVLLKLREIKESLTPAERKVAEYVLAFPEDVPRYSVSKLAMKSKTSDASVVRLCKTLGFEGYRQFVVSISAEIASRAQDSGKEYTDIQPGDDLDTIIKNISLNNCRSIEDTLMVIERDSVEKAVELLRKAHRIMFYGIGASGLVCQDAQQKFMRINKICHAYTDGHSQLTSASMLTSDDVAVMISNTGTTVEIVDTLNTVKETDASVISITRYGKNILSANADVALFFTSPEITIRSGAMGSRIAMLTIIDILFAGVASMEYKNIKKYLDKTHNVLLDKHVK</sequence>
<dbReference type="OrthoDB" id="2930at2"/>
<dbReference type="InterPro" id="IPR036388">
    <property type="entry name" value="WH-like_DNA-bd_sf"/>
</dbReference>
<dbReference type="Pfam" id="PF01380">
    <property type="entry name" value="SIS"/>
    <property type="match status" value="1"/>
</dbReference>
<keyword evidence="2" id="KW-0238">DNA-binding</keyword>
<dbReference type="GO" id="GO:1901135">
    <property type="term" value="P:carbohydrate derivative metabolic process"/>
    <property type="evidence" value="ECO:0007669"/>
    <property type="project" value="InterPro"/>
</dbReference>
<protein>
    <submittedName>
        <fullName evidence="6">RpiR family transcriptional regulator</fullName>
    </submittedName>
</protein>
<evidence type="ECO:0000259" key="4">
    <source>
        <dbReference type="PROSITE" id="PS51071"/>
    </source>
</evidence>
<evidence type="ECO:0000313" key="7">
    <source>
        <dbReference type="Proteomes" id="UP000236151"/>
    </source>
</evidence>
<feature type="domain" description="HTH rpiR-type" evidence="4">
    <location>
        <begin position="5"/>
        <end position="81"/>
    </location>
</feature>
<dbReference type="InterPro" id="IPR000281">
    <property type="entry name" value="HTH_RpiR"/>
</dbReference>
<keyword evidence="1" id="KW-0805">Transcription regulation</keyword>